<dbReference type="Pfam" id="PF02661">
    <property type="entry name" value="Fic"/>
    <property type="match status" value="1"/>
</dbReference>
<reference evidence="2 3" key="1">
    <citation type="submission" date="2019-03" db="EMBL/GenBank/DDBJ databases">
        <title>Novel species of Flavobacterium.</title>
        <authorList>
            <person name="Liu Q."/>
            <person name="Xin Y.-H."/>
        </authorList>
    </citation>
    <scope>NUCLEOTIDE SEQUENCE [LARGE SCALE GENOMIC DNA]</scope>
    <source>
        <strain evidence="2 3">LB2P22</strain>
    </source>
</reference>
<evidence type="ECO:0000313" key="2">
    <source>
        <dbReference type="EMBL" id="TDE31571.1"/>
    </source>
</evidence>
<dbReference type="SUPFAM" id="SSF140931">
    <property type="entry name" value="Fic-like"/>
    <property type="match status" value="1"/>
</dbReference>
<keyword evidence="3" id="KW-1185">Reference proteome</keyword>
<dbReference type="RefSeq" id="WP_132069155.1">
    <property type="nucleotide sequence ID" value="NZ_SMLH01000001.1"/>
</dbReference>
<dbReference type="InterPro" id="IPR040198">
    <property type="entry name" value="Fido_containing"/>
</dbReference>
<name>A0ABY2DZZ8_9FLAO</name>
<comment type="caution">
    <text evidence="2">The sequence shown here is derived from an EMBL/GenBank/DDBJ whole genome shotgun (WGS) entry which is preliminary data.</text>
</comment>
<organism evidence="2 3">
    <name type="scientific">Flavobacterium ranwuense</name>
    <dbReference type="NCBI Taxonomy" id="2541725"/>
    <lineage>
        <taxon>Bacteria</taxon>
        <taxon>Pseudomonadati</taxon>
        <taxon>Bacteroidota</taxon>
        <taxon>Flavobacteriia</taxon>
        <taxon>Flavobacteriales</taxon>
        <taxon>Flavobacteriaceae</taxon>
        <taxon>Flavobacterium</taxon>
    </lineage>
</organism>
<accession>A0ABY2DZZ8</accession>
<dbReference type="PROSITE" id="PS51459">
    <property type="entry name" value="FIDO"/>
    <property type="match status" value="1"/>
</dbReference>
<dbReference type="PANTHER" id="PTHR13504">
    <property type="entry name" value="FIDO DOMAIN-CONTAINING PROTEIN DDB_G0283145"/>
    <property type="match status" value="1"/>
</dbReference>
<sequence>MNNKRFSLKTSVFHGLKAPEEGILVGYGAIIEGLGLAMPFPNRLSLISEKRRSYENENWKVFSSRNAIEDTLYKHLVFALKYEGINLLFFKKLFQSVSKEEIKNIIQSEPTGQYSRKIWFLYEWLLQEQLPIPDLTIKNFIPLVDEELQFASPVPINSSRHRIKNNLPGTVDFCPLIFKTPKLESYLDKNSTENINTVIKGIHKDVLLRTSSFLLLKDSKASFSIEGENPTQNRALRWGKAIGQAGSKPLSKEELYRLQQIVIENSKFVTMGYRTEGGFVGEHDRTTGEPIPEHISSKQADIEKLMNGLLEASKQMETTGFHPLLTATAIAFGFVFIHPFVDGNGRIHRYIIHHLLSAMKYSPQGIIFPVSASILERIEDYRKVLENYSHPLLDFIEWEKTKDNNVNVLNDTIDFYRYFDATLQAEFLSECVDYTIHKIIPEEVAYLQKYDAMKLWLDNNYQMPDKMVALLIRFLEQNNGSLSKRAKEKEFGTLTDEEVKEIEENYQVYFN</sequence>
<evidence type="ECO:0000259" key="1">
    <source>
        <dbReference type="PROSITE" id="PS51459"/>
    </source>
</evidence>
<dbReference type="InterPro" id="IPR036597">
    <property type="entry name" value="Fido-like_dom_sf"/>
</dbReference>
<gene>
    <name evidence="2" type="ORF">E0I61_02395</name>
</gene>
<dbReference type="Gene3D" id="1.10.3290.10">
    <property type="entry name" value="Fido-like domain"/>
    <property type="match status" value="1"/>
</dbReference>
<dbReference type="EMBL" id="SMLH01000001">
    <property type="protein sequence ID" value="TDE31571.1"/>
    <property type="molecule type" value="Genomic_DNA"/>
</dbReference>
<dbReference type="Proteomes" id="UP000294685">
    <property type="component" value="Unassembled WGS sequence"/>
</dbReference>
<dbReference type="PANTHER" id="PTHR13504:SF38">
    <property type="entry name" value="FIDO DOMAIN-CONTAINING PROTEIN"/>
    <property type="match status" value="1"/>
</dbReference>
<protein>
    <submittedName>
        <fullName evidence="2">Fic family protein</fullName>
    </submittedName>
</protein>
<evidence type="ECO:0000313" key="3">
    <source>
        <dbReference type="Proteomes" id="UP000294685"/>
    </source>
</evidence>
<dbReference type="InterPro" id="IPR003812">
    <property type="entry name" value="Fido"/>
</dbReference>
<feature type="domain" description="Fido" evidence="1">
    <location>
        <begin position="250"/>
        <end position="401"/>
    </location>
</feature>
<proteinExistence type="predicted"/>